<evidence type="ECO:0000313" key="7">
    <source>
        <dbReference type="WBParaSite" id="HCON_00086350-00001"/>
    </source>
</evidence>
<dbReference type="WBParaSite" id="HCON_00086350-00001">
    <property type="protein sequence ID" value="HCON_00086350-00001"/>
    <property type="gene ID" value="HCON_00086350"/>
</dbReference>
<organism evidence="6 7">
    <name type="scientific">Haemonchus contortus</name>
    <name type="common">Barber pole worm</name>
    <dbReference type="NCBI Taxonomy" id="6289"/>
    <lineage>
        <taxon>Eukaryota</taxon>
        <taxon>Metazoa</taxon>
        <taxon>Ecdysozoa</taxon>
        <taxon>Nematoda</taxon>
        <taxon>Chromadorea</taxon>
        <taxon>Rhabditida</taxon>
        <taxon>Rhabditina</taxon>
        <taxon>Rhabditomorpha</taxon>
        <taxon>Strongyloidea</taxon>
        <taxon>Trichostrongylidae</taxon>
        <taxon>Haemonchus</taxon>
    </lineage>
</organism>
<dbReference type="Pfam" id="PF07707">
    <property type="entry name" value="BACK"/>
    <property type="match status" value="1"/>
</dbReference>
<evidence type="ECO:0000256" key="2">
    <source>
        <dbReference type="ARBA" id="ARBA00022441"/>
    </source>
</evidence>
<dbReference type="SMART" id="SM00612">
    <property type="entry name" value="Kelch"/>
    <property type="match status" value="4"/>
</dbReference>
<dbReference type="PROSITE" id="PS50097">
    <property type="entry name" value="BTB"/>
    <property type="match status" value="2"/>
</dbReference>
<dbReference type="Pfam" id="PF00651">
    <property type="entry name" value="BTB"/>
    <property type="match status" value="2"/>
</dbReference>
<sequence length="650" mass="73646">MSSRRSLLSVSVLDGCLYAVGGVHNHAVLDTVERLDPRVGRWEDVCSMSTPRYNHGSAVLHGQLYAVGGCNENFDHLSSAEKFDLRANKWTPVADMSRSRDALGLAAVNGKLYAIGGFDHSLVEVYDPETNQWEYHSNMNCKLIDLNSSVKKKELINVQGWMLRFRFFKRSYTDLYGKSEAHHHSLVTKLTELRDDCRFRDVTLVAEGMRINAHRVVLASYSDYFKAMFTSEMRESRQQEIEMFDVEALALDALISFCYCGKIQIDGINVSSILHAACLLQLNEVKEACCELLKRLLCPSNCLKIRALADNHSCHELVRYADDYILKEFQELIGTEEFHQIPVNQLVQLISSEGLVVPSEEQVFTAVLQWVEFDSSSRKQLLPKLLKHVRFSLCRPDFLVNTVCKNALVTADATCHNIVDQAKSVVHHHSLVTKLAELRDDSPFRDVMLVAEGVRINAHRVVLAAYSDYFKAMFTSEMRESRQQEIEMFDVEAPALDALINFCYCGEIQIDDINVPSILHAACLLQLNEVKLLEHVRLPLCRLEFLTNTVSKNALVMADATCHNLVDQAKNNLNLQLSSPGCPQLKKTRPRVCEVVTEEIYVVGGLYSRSVEKLNPEGISLEWQNVAPLKPKRYNNLLVCAYRFKELPIP</sequence>
<dbReference type="InterPro" id="IPR011333">
    <property type="entry name" value="SKP1/BTB/POZ_sf"/>
</dbReference>
<evidence type="ECO:0000313" key="6">
    <source>
        <dbReference type="Proteomes" id="UP000025227"/>
    </source>
</evidence>
<evidence type="ECO:0000256" key="4">
    <source>
        <dbReference type="ARBA" id="ARBA00022786"/>
    </source>
</evidence>
<dbReference type="AlphaFoldDB" id="A0A7I4YCY5"/>
<dbReference type="InterPro" id="IPR015915">
    <property type="entry name" value="Kelch-typ_b-propeller"/>
</dbReference>
<feature type="domain" description="BTB" evidence="5">
    <location>
        <begin position="200"/>
        <end position="267"/>
    </location>
</feature>
<dbReference type="Proteomes" id="UP000025227">
    <property type="component" value="Unplaced"/>
</dbReference>
<dbReference type="Gene3D" id="1.25.40.420">
    <property type="match status" value="1"/>
</dbReference>
<dbReference type="SMART" id="SM00225">
    <property type="entry name" value="BTB"/>
    <property type="match status" value="2"/>
</dbReference>
<dbReference type="FunFam" id="1.25.40.420:FF:000001">
    <property type="entry name" value="Kelch-like family member 12"/>
    <property type="match status" value="1"/>
</dbReference>
<dbReference type="InterPro" id="IPR006652">
    <property type="entry name" value="Kelch_1"/>
</dbReference>
<name>A0A7I4YCY5_HAECO</name>
<dbReference type="Gene3D" id="3.30.710.10">
    <property type="entry name" value="Potassium Channel Kv1.1, Chain A"/>
    <property type="match status" value="2"/>
</dbReference>
<evidence type="ECO:0000259" key="5">
    <source>
        <dbReference type="PROSITE" id="PS50097"/>
    </source>
</evidence>
<proteinExistence type="predicted"/>
<keyword evidence="3" id="KW-0677">Repeat</keyword>
<evidence type="ECO:0000256" key="3">
    <source>
        <dbReference type="ARBA" id="ARBA00022737"/>
    </source>
</evidence>
<dbReference type="InterPro" id="IPR000210">
    <property type="entry name" value="BTB/POZ_dom"/>
</dbReference>
<dbReference type="PANTHER" id="PTHR24412:SF451">
    <property type="entry name" value="KELCH-LIKE PROTEIN 20"/>
    <property type="match status" value="1"/>
</dbReference>
<reference evidence="7" key="1">
    <citation type="submission" date="2020-12" db="UniProtKB">
        <authorList>
            <consortium name="WormBaseParasite"/>
        </authorList>
    </citation>
    <scope>IDENTIFICATION</scope>
    <source>
        <strain evidence="7">MHco3</strain>
    </source>
</reference>
<feature type="domain" description="BTB" evidence="5">
    <location>
        <begin position="445"/>
        <end position="512"/>
    </location>
</feature>
<dbReference type="SMART" id="SM00875">
    <property type="entry name" value="BACK"/>
    <property type="match status" value="1"/>
</dbReference>
<comment type="pathway">
    <text evidence="1">Protein modification; protein ubiquitination.</text>
</comment>
<dbReference type="InterPro" id="IPR011705">
    <property type="entry name" value="BACK"/>
</dbReference>
<dbReference type="OrthoDB" id="5856479at2759"/>
<dbReference type="Pfam" id="PF01344">
    <property type="entry name" value="Kelch_1"/>
    <property type="match status" value="3"/>
</dbReference>
<dbReference type="SUPFAM" id="SSF54695">
    <property type="entry name" value="POZ domain"/>
    <property type="match status" value="2"/>
</dbReference>
<keyword evidence="6" id="KW-1185">Reference proteome</keyword>
<evidence type="ECO:0000256" key="1">
    <source>
        <dbReference type="ARBA" id="ARBA00004906"/>
    </source>
</evidence>
<protein>
    <submittedName>
        <fullName evidence="7">BTB domain-containing protein</fullName>
    </submittedName>
</protein>
<keyword evidence="4" id="KW-0833">Ubl conjugation pathway</keyword>
<accession>A0A7I4YCY5</accession>
<keyword evidence="2" id="KW-0880">Kelch repeat</keyword>
<dbReference type="SUPFAM" id="SSF117281">
    <property type="entry name" value="Kelch motif"/>
    <property type="match status" value="1"/>
</dbReference>
<dbReference type="PANTHER" id="PTHR24412">
    <property type="entry name" value="KELCH PROTEIN"/>
    <property type="match status" value="1"/>
</dbReference>
<dbReference type="Gene3D" id="2.120.10.80">
    <property type="entry name" value="Kelch-type beta propeller"/>
    <property type="match status" value="1"/>
</dbReference>